<comment type="similarity">
    <text evidence="2">Belongs to the membrane-bound acyltransferase family. Sterol o-acyltransferase subfamily.</text>
</comment>
<feature type="transmembrane region" description="Helical" evidence="10">
    <location>
        <begin position="481"/>
        <end position="503"/>
    </location>
</feature>
<keyword evidence="8" id="KW-0012">Acyltransferase</keyword>
<keyword evidence="4 10" id="KW-0812">Transmembrane</keyword>
<dbReference type="InterPro" id="IPR014371">
    <property type="entry name" value="Oat_ACAT_DAG_ARE"/>
</dbReference>
<evidence type="ECO:0000259" key="11">
    <source>
        <dbReference type="Pfam" id="PF01738"/>
    </source>
</evidence>
<keyword evidence="3" id="KW-0808">Transferase</keyword>
<comment type="subcellular location">
    <subcellularLocation>
        <location evidence="1">Endoplasmic reticulum membrane</location>
        <topology evidence="1">Multi-pass membrane protein</topology>
    </subcellularLocation>
</comment>
<feature type="transmembrane region" description="Helical" evidence="10">
    <location>
        <begin position="144"/>
        <end position="166"/>
    </location>
</feature>
<feature type="transmembrane region" description="Helical" evidence="10">
    <location>
        <begin position="172"/>
        <end position="195"/>
    </location>
</feature>
<dbReference type="SUPFAM" id="SSF53474">
    <property type="entry name" value="alpha/beta-Hydrolases"/>
    <property type="match status" value="1"/>
</dbReference>
<protein>
    <submittedName>
        <fullName evidence="12">Sterol O-acyltransferase</fullName>
    </submittedName>
</protein>
<feature type="transmembrane region" description="Helical" evidence="10">
    <location>
        <begin position="357"/>
        <end position="378"/>
    </location>
</feature>
<dbReference type="RefSeq" id="XP_056758652.1">
    <property type="nucleotide sequence ID" value="XM_056893657.1"/>
</dbReference>
<sequence>MEELEPTETEQDDQYLLTAADAELLQEILKHNLSHQSGEKRKFRFQDLKFTRQLSTFQNLGTTAPQFHGFFVLFWMGVTLMLFRLAANNWRTYGSIWGKNEIIRLMMDKDVMVLGLTDLLLCWSTGFCLILQRVVLKGYIRWNGLGWLIQNIWQTIYLGAVIWWAYHRDWPWTHTVFIVLHCLAMLMKQHSYAAYNGYLSEMYRKRNMLKASLHQTKSRERGHPTSAKMGYSSAVDTKLSAKITYLKKNDFSQRSSELRNYSRSHETDQLLSLIGTIETGVPLDPSQVKSLGELLKQEIEVLSEGLKGRCSLTNNHYPRNLTVGNICDFMALPTLVYELEYPRTKKIDWLYVAEKTLATFGIIVVMIAVSQSWIYPVVMDTVRMKEEGMTAQQRLREFPWVLGDLLFPFMMEYLLAFYVIWECVLNAVAEITMFADRGFYSDWWNSVSWDQFARDWNRPVHNFLFRHVYHGSISEYRLSRVSASLITFLLSACVHELLMLCIFRRLRGYLLILQMSQLPLVALSRTRLMRGRRLLGNIVFWLGIFTGPTACCAIGVKHEGEAKGQLQQIGDVEVYISHPERSTKRAILLLTDVIGHRFINAQLIADQLAANGYLVVMPDLFHGDPVPLNNRPASFDLMSWLKGPPGHLLDRVEPVVQAILKEMKSNMSCEKVGAVGYCFGAKYAVRLLQPGLCDVAYVAHPSFVDAEELQAIQGPLSIAAAETDSIFPAPKRHESEDILAKTGQPYQINLFSGVEHGFAVRADITKPTIRFAKESAFSQAVAWFDQYL</sequence>
<dbReference type="GO" id="GO:0005789">
    <property type="term" value="C:endoplasmic reticulum membrane"/>
    <property type="evidence" value="ECO:0007669"/>
    <property type="project" value="UniProtKB-SubCell"/>
</dbReference>
<evidence type="ECO:0000256" key="6">
    <source>
        <dbReference type="ARBA" id="ARBA00022989"/>
    </source>
</evidence>
<gene>
    <name evidence="12" type="ORF">N7537_002599</name>
</gene>
<keyword evidence="13" id="KW-1185">Reference proteome</keyword>
<proteinExistence type="inferred from homology"/>
<comment type="caution">
    <text evidence="12">The sequence shown here is derived from an EMBL/GenBank/DDBJ whole genome shotgun (WGS) entry which is preliminary data.</text>
</comment>
<feature type="domain" description="Dienelactone hydrolase" evidence="11">
    <location>
        <begin position="573"/>
        <end position="788"/>
    </location>
</feature>
<dbReference type="Proteomes" id="UP001213799">
    <property type="component" value="Unassembled WGS sequence"/>
</dbReference>
<feature type="transmembrane region" description="Helical" evidence="10">
    <location>
        <begin position="67"/>
        <end position="87"/>
    </location>
</feature>
<evidence type="ECO:0000256" key="3">
    <source>
        <dbReference type="ARBA" id="ARBA00022679"/>
    </source>
</evidence>
<evidence type="ECO:0000256" key="10">
    <source>
        <dbReference type="SAM" id="Phobius"/>
    </source>
</evidence>
<evidence type="ECO:0000256" key="9">
    <source>
        <dbReference type="ARBA" id="ARBA00023568"/>
    </source>
</evidence>
<evidence type="ECO:0000256" key="7">
    <source>
        <dbReference type="ARBA" id="ARBA00023136"/>
    </source>
</evidence>
<evidence type="ECO:0000256" key="2">
    <source>
        <dbReference type="ARBA" id="ARBA00009010"/>
    </source>
</evidence>
<dbReference type="GeneID" id="81583899"/>
<dbReference type="GO" id="GO:0072330">
    <property type="term" value="P:monocarboxylic acid biosynthetic process"/>
    <property type="evidence" value="ECO:0007669"/>
    <property type="project" value="UniProtKB-ARBA"/>
</dbReference>
<evidence type="ECO:0000313" key="12">
    <source>
        <dbReference type="EMBL" id="KAJ5617485.1"/>
    </source>
</evidence>
<dbReference type="InterPro" id="IPR002925">
    <property type="entry name" value="Dienelactn_hydro"/>
</dbReference>
<keyword evidence="7 10" id="KW-0472">Membrane</keyword>
<dbReference type="InterPro" id="IPR029058">
    <property type="entry name" value="AB_hydrolase_fold"/>
</dbReference>
<reference evidence="12" key="1">
    <citation type="journal article" date="2023" name="IMA Fungus">
        <title>Comparative genomic study of the Penicillium genus elucidates a diverse pangenome and 15 lateral gene transfer events.</title>
        <authorList>
            <person name="Petersen C."/>
            <person name="Sorensen T."/>
            <person name="Nielsen M.R."/>
            <person name="Sondergaard T.E."/>
            <person name="Sorensen J.L."/>
            <person name="Fitzpatrick D.A."/>
            <person name="Frisvad J.C."/>
            <person name="Nielsen K.L."/>
        </authorList>
    </citation>
    <scope>NUCLEOTIDE SEQUENCE</scope>
    <source>
        <strain evidence="12">IBT 12815</strain>
    </source>
</reference>
<dbReference type="EMBL" id="JAQJAE010000001">
    <property type="protein sequence ID" value="KAJ5617485.1"/>
    <property type="molecule type" value="Genomic_DNA"/>
</dbReference>
<reference evidence="12" key="2">
    <citation type="submission" date="2023-01" db="EMBL/GenBank/DDBJ databases">
        <authorList>
            <person name="Petersen C."/>
        </authorList>
    </citation>
    <scope>NUCLEOTIDE SEQUENCE</scope>
    <source>
        <strain evidence="12">IBT 12815</strain>
    </source>
</reference>
<evidence type="ECO:0000256" key="5">
    <source>
        <dbReference type="ARBA" id="ARBA00022824"/>
    </source>
</evidence>
<dbReference type="AlphaFoldDB" id="A0AAD6EIZ9"/>
<feature type="transmembrane region" description="Helical" evidence="10">
    <location>
        <begin position="398"/>
        <end position="421"/>
    </location>
</feature>
<name>A0AAD6EIZ9_9EURO</name>
<evidence type="ECO:0000256" key="1">
    <source>
        <dbReference type="ARBA" id="ARBA00004477"/>
    </source>
</evidence>
<feature type="transmembrane region" description="Helical" evidence="10">
    <location>
        <begin position="317"/>
        <end position="337"/>
    </location>
</feature>
<organism evidence="12 13">
    <name type="scientific">Penicillium hordei</name>
    <dbReference type="NCBI Taxonomy" id="40994"/>
    <lineage>
        <taxon>Eukaryota</taxon>
        <taxon>Fungi</taxon>
        <taxon>Dikarya</taxon>
        <taxon>Ascomycota</taxon>
        <taxon>Pezizomycotina</taxon>
        <taxon>Eurotiomycetes</taxon>
        <taxon>Eurotiomycetidae</taxon>
        <taxon>Eurotiales</taxon>
        <taxon>Aspergillaceae</taxon>
        <taxon>Penicillium</taxon>
    </lineage>
</organism>
<feature type="transmembrane region" description="Helical" evidence="10">
    <location>
        <begin position="111"/>
        <end position="132"/>
    </location>
</feature>
<dbReference type="PANTHER" id="PTHR10408">
    <property type="entry name" value="STEROL O-ACYLTRANSFERASE"/>
    <property type="match status" value="1"/>
</dbReference>
<keyword evidence="6 10" id="KW-1133">Transmembrane helix</keyword>
<dbReference type="GO" id="GO:0016787">
    <property type="term" value="F:hydrolase activity"/>
    <property type="evidence" value="ECO:0007669"/>
    <property type="project" value="InterPro"/>
</dbReference>
<accession>A0AAD6EIZ9</accession>
<comment type="function">
    <text evidence="9">Sterol O-acyltransferase that catalyzes the formation of stery esters.</text>
</comment>
<dbReference type="Gene3D" id="3.40.50.1820">
    <property type="entry name" value="alpha/beta hydrolase"/>
    <property type="match status" value="1"/>
</dbReference>
<evidence type="ECO:0000313" key="13">
    <source>
        <dbReference type="Proteomes" id="UP001213799"/>
    </source>
</evidence>
<keyword evidence="5" id="KW-0256">Endoplasmic reticulum</keyword>
<dbReference type="GO" id="GO:0017000">
    <property type="term" value="P:antibiotic biosynthetic process"/>
    <property type="evidence" value="ECO:0007669"/>
    <property type="project" value="UniProtKB-ARBA"/>
</dbReference>
<dbReference type="GO" id="GO:0008204">
    <property type="term" value="P:ergosterol metabolic process"/>
    <property type="evidence" value="ECO:0007669"/>
    <property type="project" value="TreeGrafter"/>
</dbReference>
<dbReference type="PANTHER" id="PTHR10408:SF23">
    <property type="entry name" value="STEROL O-ACYLTRANSFERASE 1-RELATED"/>
    <property type="match status" value="1"/>
</dbReference>
<evidence type="ECO:0000256" key="4">
    <source>
        <dbReference type="ARBA" id="ARBA00022692"/>
    </source>
</evidence>
<feature type="transmembrane region" description="Helical" evidence="10">
    <location>
        <begin position="534"/>
        <end position="556"/>
    </location>
</feature>
<dbReference type="InterPro" id="IPR004299">
    <property type="entry name" value="MBOAT_fam"/>
</dbReference>
<evidence type="ECO:0000256" key="8">
    <source>
        <dbReference type="ARBA" id="ARBA00023315"/>
    </source>
</evidence>
<dbReference type="GO" id="GO:0034737">
    <property type="term" value="F:ergosterol O-acyltransferase activity"/>
    <property type="evidence" value="ECO:0007669"/>
    <property type="project" value="TreeGrafter"/>
</dbReference>
<dbReference type="Pfam" id="PF03062">
    <property type="entry name" value="MBOAT"/>
    <property type="match status" value="1"/>
</dbReference>
<dbReference type="Pfam" id="PF01738">
    <property type="entry name" value="DLH"/>
    <property type="match status" value="1"/>
</dbReference>